<proteinExistence type="predicted"/>
<dbReference type="EMBL" id="LBVU01000004">
    <property type="protein sequence ID" value="KKQ91764.1"/>
    <property type="molecule type" value="Genomic_DNA"/>
</dbReference>
<reference evidence="2 3" key="1">
    <citation type="journal article" date="2015" name="Nature">
        <title>rRNA introns, odd ribosomes, and small enigmatic genomes across a large radiation of phyla.</title>
        <authorList>
            <person name="Brown C.T."/>
            <person name="Hug L.A."/>
            <person name="Thomas B.C."/>
            <person name="Sharon I."/>
            <person name="Castelle C.J."/>
            <person name="Singh A."/>
            <person name="Wilkins M.J."/>
            <person name="Williams K.H."/>
            <person name="Banfield J.F."/>
        </authorList>
    </citation>
    <scope>NUCLEOTIDE SEQUENCE [LARGE SCALE GENOMIC DNA]</scope>
</reference>
<accession>A0A0G0P0Z2</accession>
<protein>
    <recommendedName>
        <fullName evidence="1">PD-(D/E)XK endonuclease-like domain-containing protein</fullName>
    </recommendedName>
</protein>
<dbReference type="Gene3D" id="3.90.320.10">
    <property type="match status" value="1"/>
</dbReference>
<organism evidence="2 3">
    <name type="scientific">Candidatus Woesebacteria bacterium GW2011_GWB1_39_10</name>
    <dbReference type="NCBI Taxonomy" id="1618572"/>
    <lineage>
        <taxon>Bacteria</taxon>
        <taxon>Candidatus Woeseibacteriota</taxon>
    </lineage>
</organism>
<dbReference type="Pfam" id="PF12705">
    <property type="entry name" value="PDDEXK_1"/>
    <property type="match status" value="1"/>
</dbReference>
<dbReference type="STRING" id="1618572.UT17_C0004G0112"/>
<evidence type="ECO:0000313" key="2">
    <source>
        <dbReference type="EMBL" id="KKQ91764.1"/>
    </source>
</evidence>
<dbReference type="AlphaFoldDB" id="A0A0G0P0Z2"/>
<feature type="domain" description="PD-(D/E)XK endonuclease-like" evidence="1">
    <location>
        <begin position="11"/>
        <end position="271"/>
    </location>
</feature>
<dbReference type="InterPro" id="IPR011604">
    <property type="entry name" value="PDDEXK-like_dom_sf"/>
</dbReference>
<gene>
    <name evidence="2" type="ORF">UT17_C0004G0112</name>
</gene>
<dbReference type="InterPro" id="IPR038726">
    <property type="entry name" value="PDDEXK_AddAB-type"/>
</dbReference>
<name>A0A0G0P0Z2_9BACT</name>
<dbReference type="Proteomes" id="UP000034774">
    <property type="component" value="Unassembled WGS sequence"/>
</dbReference>
<sequence length="299" mass="33815">MVRDKYSAVWVSHSSISDFLKCPRAYFLRNVYKDPATGHKITVVTPPLSLGTAVHEVIESLAVLPVEERLKISLVKKLDPVWLKFSGKKGGFRNYTEEIGYRDRAIKMLMNLQEDPGPILEKAVKIKTGTLNLPNYFLSIEENIILCGKIDWLKYVDADDSVHIIDFKTGKYEEREDSLQLPIYLLLATNTQTKKVSGTSYWYLDRDPPSHEASNFAKATLDKSEGQGGLVEKKLPEIKESYKKVLEIAKKIKLARLKNEFVCPTGGCHNCRPLERVLRGEGELVGGSETKQDVYILPQ</sequence>
<evidence type="ECO:0000259" key="1">
    <source>
        <dbReference type="Pfam" id="PF12705"/>
    </source>
</evidence>
<comment type="caution">
    <text evidence="2">The sequence shown here is derived from an EMBL/GenBank/DDBJ whole genome shotgun (WGS) entry which is preliminary data.</text>
</comment>
<evidence type="ECO:0000313" key="3">
    <source>
        <dbReference type="Proteomes" id="UP000034774"/>
    </source>
</evidence>